<dbReference type="SUPFAM" id="SSF57850">
    <property type="entry name" value="RING/U-box"/>
    <property type="match status" value="1"/>
</dbReference>
<feature type="compositionally biased region" description="Basic and acidic residues" evidence="2">
    <location>
        <begin position="856"/>
        <end position="874"/>
    </location>
</feature>
<reference evidence="3 4" key="1">
    <citation type="journal article" date="2019" name="Nat. Ecol. Evol.">
        <title>Megaphylogeny resolves global patterns of mushroom evolution.</title>
        <authorList>
            <person name="Varga T."/>
            <person name="Krizsan K."/>
            <person name="Foldi C."/>
            <person name="Dima B."/>
            <person name="Sanchez-Garcia M."/>
            <person name="Sanchez-Ramirez S."/>
            <person name="Szollosi G.J."/>
            <person name="Szarkandi J.G."/>
            <person name="Papp V."/>
            <person name="Albert L."/>
            <person name="Andreopoulos W."/>
            <person name="Angelini C."/>
            <person name="Antonin V."/>
            <person name="Barry K.W."/>
            <person name="Bougher N.L."/>
            <person name="Buchanan P."/>
            <person name="Buyck B."/>
            <person name="Bense V."/>
            <person name="Catcheside P."/>
            <person name="Chovatia M."/>
            <person name="Cooper J."/>
            <person name="Damon W."/>
            <person name="Desjardin D."/>
            <person name="Finy P."/>
            <person name="Geml J."/>
            <person name="Haridas S."/>
            <person name="Hughes K."/>
            <person name="Justo A."/>
            <person name="Karasinski D."/>
            <person name="Kautmanova I."/>
            <person name="Kiss B."/>
            <person name="Kocsube S."/>
            <person name="Kotiranta H."/>
            <person name="LaButti K.M."/>
            <person name="Lechner B.E."/>
            <person name="Liimatainen K."/>
            <person name="Lipzen A."/>
            <person name="Lukacs Z."/>
            <person name="Mihaltcheva S."/>
            <person name="Morgado L.N."/>
            <person name="Niskanen T."/>
            <person name="Noordeloos M.E."/>
            <person name="Ohm R.A."/>
            <person name="Ortiz-Santana B."/>
            <person name="Ovrebo C."/>
            <person name="Racz N."/>
            <person name="Riley R."/>
            <person name="Savchenko A."/>
            <person name="Shiryaev A."/>
            <person name="Soop K."/>
            <person name="Spirin V."/>
            <person name="Szebenyi C."/>
            <person name="Tomsovsky M."/>
            <person name="Tulloss R.E."/>
            <person name="Uehling J."/>
            <person name="Grigoriev I.V."/>
            <person name="Vagvolgyi C."/>
            <person name="Papp T."/>
            <person name="Martin F.M."/>
            <person name="Miettinen O."/>
            <person name="Hibbett D.S."/>
            <person name="Nagy L.G."/>
        </authorList>
    </citation>
    <scope>NUCLEOTIDE SEQUENCE [LARGE SCALE GENOMIC DNA]</scope>
    <source>
        <strain evidence="3 4">CBS 962.96</strain>
    </source>
</reference>
<accession>A0A4S8LHC7</accession>
<dbReference type="Proteomes" id="UP000297245">
    <property type="component" value="Unassembled WGS sequence"/>
</dbReference>
<dbReference type="EMBL" id="ML179409">
    <property type="protein sequence ID" value="THU88449.1"/>
    <property type="molecule type" value="Genomic_DNA"/>
</dbReference>
<dbReference type="OrthoDB" id="2122982at2759"/>
<feature type="region of interest" description="Disordered" evidence="2">
    <location>
        <begin position="810"/>
        <end position="874"/>
    </location>
</feature>
<keyword evidence="1" id="KW-0175">Coiled coil</keyword>
<proteinExistence type="predicted"/>
<feature type="coiled-coil region" evidence="1">
    <location>
        <begin position="172"/>
        <end position="209"/>
    </location>
</feature>
<name>A0A4S8LHC7_DENBC</name>
<dbReference type="PROSITE" id="PS00018">
    <property type="entry name" value="EF_HAND_1"/>
    <property type="match status" value="1"/>
</dbReference>
<evidence type="ECO:0000313" key="3">
    <source>
        <dbReference type="EMBL" id="THU88449.1"/>
    </source>
</evidence>
<dbReference type="AlphaFoldDB" id="A0A4S8LHC7"/>
<evidence type="ECO:0000256" key="1">
    <source>
        <dbReference type="SAM" id="Coils"/>
    </source>
</evidence>
<evidence type="ECO:0000313" key="4">
    <source>
        <dbReference type="Proteomes" id="UP000297245"/>
    </source>
</evidence>
<evidence type="ECO:0008006" key="5">
    <source>
        <dbReference type="Google" id="ProtNLM"/>
    </source>
</evidence>
<feature type="compositionally biased region" description="Acidic residues" evidence="2">
    <location>
        <begin position="812"/>
        <end position="836"/>
    </location>
</feature>
<sequence>MITTAMSLSKNLLDASALEKFTETSKVIMDGFTALGQIHPFIGGEFAVAAFKGVVSMNLTRIENNKKVLVLHATMQETIIVLFQLRDLKDPSVQLPGSNETVEGRLGGIVEKIANDIKKTGSAIDHYVKKGFLAKTIKSSVYETRLAGFASLFVQHKEDLEFALSVNTALGVDNANKQLQDQGLRMANLERTTQEMLKLLQDLSSKREKDVKGFIESHGRDGGVKACIENDRLLEELLEKSGESPESVAGGVQSRNESPLAMAKKALNKELAENVDQALKRNFSTFEKKLDLHMKQLDKIEASVHAEGNRVIDAFNSGPHDRIHDKDLKAIWKDMSWKGSVKARHFVLALHDHFLAERTLVNVPVEELPSSPTTDTPVADSSGRPLSVIINGETTAVTVARQRQDTWALAYINITRVQPILEAIDDDGTGFISIKEVNDFTDSRPEGWTLPVWLAYWSQGWHENMNRYKEKIVIVMQWILIQVEKLKPANRAYADMYINDWAMNRVDALLRSLQEVNSVPDTNDAQLRKFSQEYTEMEEQRLKENLEAFNYEIDEAKTISYITGPGRVERYILPLLYLILKHHLAILKLGERHILDSYEFTSMAQTITSLFAGLDDRIANLIEIFKQTSIDVDQRIKNYAWGLLYFPYSETEWNPSANAILPWGNNPDASLEDFVEDEISKEAERVTVADLRYETNDQTKPGALDYGSSVVWDLEDGSSRPHPFVGAWSGYLGAPDAVSRSERSMILAWIWIDAVDAEGNVVGKCDTANDPFDVTGTITADYHLTLMLKAEETYRRLYGRLDVDTQSVIGEQWDEVEQDDDESSESGSEESEDEGSDAGQNDGRTEDGEQFQSGEPPERDLDNADGTSRVEGDRENADGTFFLCRTPVSVHRFRYTPEQYTAGRALARWKFACQAVLFQVRQRMWSKSYFRDILPERLRLVKLATQRLIDTGEWTPCLPLSEGERDDLGWLLKVTPPTEARFWIDFSSFALDHILYFLGYRCANCDRVITQTRFSCVKCTDENRTNQIDMCIDCVDSEVNARGFNHSPSHPMLRAHHHFMQDGEYSYYSKEGADIGSRVKETFRLKEEIKRGDKQGEPPETVCCVCLVKLDPPCWACADCTPDSYVCNSCADKNQNGHDNGPTPYHEWEHPLIRILDTVVEDPNSNKTDDLSQNLSTLEKTMGERNEHFASRFESLESRLDSFDARFRNLEDLLQRMVDGLVHSKANGIA</sequence>
<gene>
    <name evidence="3" type="ORF">K435DRAFT_917088</name>
</gene>
<dbReference type="InterPro" id="IPR018247">
    <property type="entry name" value="EF_Hand_1_Ca_BS"/>
</dbReference>
<organism evidence="3 4">
    <name type="scientific">Dendrothele bispora (strain CBS 962.96)</name>
    <dbReference type="NCBI Taxonomy" id="1314807"/>
    <lineage>
        <taxon>Eukaryota</taxon>
        <taxon>Fungi</taxon>
        <taxon>Dikarya</taxon>
        <taxon>Basidiomycota</taxon>
        <taxon>Agaricomycotina</taxon>
        <taxon>Agaricomycetes</taxon>
        <taxon>Agaricomycetidae</taxon>
        <taxon>Agaricales</taxon>
        <taxon>Agaricales incertae sedis</taxon>
        <taxon>Dendrothele</taxon>
    </lineage>
</organism>
<evidence type="ECO:0000256" key="2">
    <source>
        <dbReference type="SAM" id="MobiDB-lite"/>
    </source>
</evidence>
<protein>
    <recommendedName>
        <fullName evidence="5">ZZ-type domain-containing protein</fullName>
    </recommendedName>
</protein>
<keyword evidence="4" id="KW-1185">Reference proteome</keyword>
<feature type="coiled-coil region" evidence="1">
    <location>
        <begin position="527"/>
        <end position="559"/>
    </location>
</feature>